<dbReference type="Proteomes" id="UP000807306">
    <property type="component" value="Unassembled WGS sequence"/>
</dbReference>
<evidence type="ECO:0000256" key="1">
    <source>
        <dbReference type="SAM" id="MobiDB-lite"/>
    </source>
</evidence>
<reference evidence="3" key="1">
    <citation type="submission" date="2020-11" db="EMBL/GenBank/DDBJ databases">
        <authorList>
            <consortium name="DOE Joint Genome Institute"/>
            <person name="Ahrendt S."/>
            <person name="Riley R."/>
            <person name="Andreopoulos W."/>
            <person name="Labutti K."/>
            <person name="Pangilinan J."/>
            <person name="Ruiz-Duenas F.J."/>
            <person name="Barrasa J.M."/>
            <person name="Sanchez-Garcia M."/>
            <person name="Camarero S."/>
            <person name="Miyauchi S."/>
            <person name="Serrano A."/>
            <person name="Linde D."/>
            <person name="Babiker R."/>
            <person name="Drula E."/>
            <person name="Ayuso-Fernandez I."/>
            <person name="Pacheco R."/>
            <person name="Padilla G."/>
            <person name="Ferreira P."/>
            <person name="Barriuso J."/>
            <person name="Kellner H."/>
            <person name="Castanera R."/>
            <person name="Alfaro M."/>
            <person name="Ramirez L."/>
            <person name="Pisabarro A.G."/>
            <person name="Kuo A."/>
            <person name="Tritt A."/>
            <person name="Lipzen A."/>
            <person name="He G."/>
            <person name="Yan M."/>
            <person name="Ng V."/>
            <person name="Cullen D."/>
            <person name="Martin F."/>
            <person name="Rosso M.-N."/>
            <person name="Henrissat B."/>
            <person name="Hibbett D."/>
            <person name="Martinez A.T."/>
            <person name="Grigoriev I.V."/>
        </authorList>
    </citation>
    <scope>NUCLEOTIDE SEQUENCE</scope>
    <source>
        <strain evidence="3">CBS 506.95</strain>
    </source>
</reference>
<feature type="chain" id="PRO_5040463446" evidence="2">
    <location>
        <begin position="20"/>
        <end position="214"/>
    </location>
</feature>
<keyword evidence="2" id="KW-0732">Signal</keyword>
<dbReference type="PANTHER" id="PTHR37487">
    <property type="entry name" value="CHROMOSOME 1, WHOLE GENOME SHOTGUN SEQUENCE"/>
    <property type="match status" value="1"/>
</dbReference>
<dbReference type="OrthoDB" id="3362246at2759"/>
<feature type="signal peptide" evidence="2">
    <location>
        <begin position="1"/>
        <end position="19"/>
    </location>
</feature>
<evidence type="ECO:0000313" key="4">
    <source>
        <dbReference type="Proteomes" id="UP000807306"/>
    </source>
</evidence>
<protein>
    <submittedName>
        <fullName evidence="3">Uncharacterized protein</fullName>
    </submittedName>
</protein>
<feature type="region of interest" description="Disordered" evidence="1">
    <location>
        <begin position="113"/>
        <end position="166"/>
    </location>
</feature>
<sequence>MQRFVIAAAFIALVPFVAATINTPASVKECEPSQFQFDGVAPYYFSVIPGGQPSGTPYRSLPAQNTNTMVWKCDIPQGTSVSFVLKDGTGAVSYSDKVTIGAGTDKSCLVNSGSSPAPNAAPASVAPAAQAPNAGPIPGGPPQQASVSSVSHSSGSVSSSQTSTHAVVQAVTTTGGASSAASATHSSTSGAGSQISLANSGLTGLFVIAGAILF</sequence>
<dbReference type="PANTHER" id="PTHR37487:SF2">
    <property type="entry name" value="EXPRESSED PROTEIN"/>
    <property type="match status" value="1"/>
</dbReference>
<dbReference type="EMBL" id="MU158003">
    <property type="protein sequence ID" value="KAF9521676.1"/>
    <property type="molecule type" value="Genomic_DNA"/>
</dbReference>
<organism evidence="3 4">
    <name type="scientific">Crepidotus variabilis</name>
    <dbReference type="NCBI Taxonomy" id="179855"/>
    <lineage>
        <taxon>Eukaryota</taxon>
        <taxon>Fungi</taxon>
        <taxon>Dikarya</taxon>
        <taxon>Basidiomycota</taxon>
        <taxon>Agaricomycotina</taxon>
        <taxon>Agaricomycetes</taxon>
        <taxon>Agaricomycetidae</taxon>
        <taxon>Agaricales</taxon>
        <taxon>Agaricineae</taxon>
        <taxon>Crepidotaceae</taxon>
        <taxon>Crepidotus</taxon>
    </lineage>
</organism>
<accession>A0A9P6E377</accession>
<keyword evidence="4" id="KW-1185">Reference proteome</keyword>
<evidence type="ECO:0000256" key="2">
    <source>
        <dbReference type="SAM" id="SignalP"/>
    </source>
</evidence>
<comment type="caution">
    <text evidence="3">The sequence shown here is derived from an EMBL/GenBank/DDBJ whole genome shotgun (WGS) entry which is preliminary data.</text>
</comment>
<evidence type="ECO:0000313" key="3">
    <source>
        <dbReference type="EMBL" id="KAF9521676.1"/>
    </source>
</evidence>
<dbReference type="AlphaFoldDB" id="A0A9P6E377"/>
<name>A0A9P6E377_9AGAR</name>
<gene>
    <name evidence="3" type="ORF">CPB83DRAFT_900411</name>
</gene>
<proteinExistence type="predicted"/>